<dbReference type="AlphaFoldDB" id="A0A1S9DD75"/>
<feature type="transmembrane region" description="Helical" evidence="7">
    <location>
        <begin position="175"/>
        <end position="194"/>
    </location>
</feature>
<keyword evidence="5 7" id="KW-0472">Membrane</keyword>
<evidence type="ECO:0000256" key="4">
    <source>
        <dbReference type="ARBA" id="ARBA00022989"/>
    </source>
</evidence>
<dbReference type="GO" id="GO:0016020">
    <property type="term" value="C:membrane"/>
    <property type="evidence" value="ECO:0007669"/>
    <property type="project" value="UniProtKB-SubCell"/>
</dbReference>
<evidence type="ECO:0000256" key="6">
    <source>
        <dbReference type="SAM" id="MobiDB-lite"/>
    </source>
</evidence>
<dbReference type="InterPro" id="IPR020846">
    <property type="entry name" value="MFS_dom"/>
</dbReference>
<dbReference type="PANTHER" id="PTHR23502">
    <property type="entry name" value="MAJOR FACILITATOR SUPERFAMILY"/>
    <property type="match status" value="1"/>
</dbReference>
<protein>
    <submittedName>
        <fullName evidence="9">Major facilitator superfamily MFS_1</fullName>
    </submittedName>
</protein>
<dbReference type="CDD" id="cd17323">
    <property type="entry name" value="MFS_Tpo1_MDR_like"/>
    <property type="match status" value="1"/>
</dbReference>
<dbReference type="eggNOG" id="KOG0255">
    <property type="taxonomic scope" value="Eukaryota"/>
</dbReference>
<dbReference type="Pfam" id="PF07690">
    <property type="entry name" value="MFS_1"/>
    <property type="match status" value="1"/>
</dbReference>
<evidence type="ECO:0000256" key="3">
    <source>
        <dbReference type="ARBA" id="ARBA00022692"/>
    </source>
</evidence>
<dbReference type="InterPro" id="IPR011701">
    <property type="entry name" value="MFS"/>
</dbReference>
<evidence type="ECO:0000313" key="9">
    <source>
        <dbReference type="EMBL" id="OOO06876.1"/>
    </source>
</evidence>
<comment type="similarity">
    <text evidence="2">Belongs to the major facilitator superfamily.</text>
</comment>
<organism evidence="9 10">
    <name type="scientific">Aspergillus oryzae</name>
    <name type="common">Yellow koji mold</name>
    <dbReference type="NCBI Taxonomy" id="5062"/>
    <lineage>
        <taxon>Eukaryota</taxon>
        <taxon>Fungi</taxon>
        <taxon>Dikarya</taxon>
        <taxon>Ascomycota</taxon>
        <taxon>Pezizomycotina</taxon>
        <taxon>Eurotiomycetes</taxon>
        <taxon>Eurotiomycetidae</taxon>
        <taxon>Eurotiales</taxon>
        <taxon>Aspergillaceae</taxon>
        <taxon>Aspergillus</taxon>
        <taxon>Aspergillus subgen. Circumdati</taxon>
    </lineage>
</organism>
<dbReference type="SUPFAM" id="SSF103473">
    <property type="entry name" value="MFS general substrate transporter"/>
    <property type="match status" value="1"/>
</dbReference>
<feature type="transmembrane region" description="Helical" evidence="7">
    <location>
        <begin position="206"/>
        <end position="225"/>
    </location>
</feature>
<name>A0A1S9DD75_ASPOZ</name>
<feature type="region of interest" description="Disordered" evidence="6">
    <location>
        <begin position="1"/>
        <end position="31"/>
    </location>
</feature>
<evidence type="ECO:0000259" key="8">
    <source>
        <dbReference type="PROSITE" id="PS50850"/>
    </source>
</evidence>
<feature type="transmembrane region" description="Helical" evidence="7">
    <location>
        <begin position="143"/>
        <end position="168"/>
    </location>
</feature>
<comment type="subcellular location">
    <subcellularLocation>
        <location evidence="1">Membrane</location>
        <topology evidence="1">Multi-pass membrane protein</topology>
    </subcellularLocation>
</comment>
<feature type="transmembrane region" description="Helical" evidence="7">
    <location>
        <begin position="356"/>
        <end position="375"/>
    </location>
</feature>
<dbReference type="Gene3D" id="1.20.1250.20">
    <property type="entry name" value="MFS general substrate transporter like domains"/>
    <property type="match status" value="1"/>
</dbReference>
<dbReference type="Proteomes" id="UP000190312">
    <property type="component" value="Unassembled WGS sequence"/>
</dbReference>
<reference evidence="9 10" key="1">
    <citation type="submission" date="2016-10" db="EMBL/GenBank/DDBJ databases">
        <title>Genome sequencing of Aspergillus oryzae BCC7051.</title>
        <authorList>
            <person name="Thammarongtham C."/>
            <person name="Vorapreeda T."/>
            <person name="Nookaew I."/>
            <person name="Srisuk T."/>
            <person name="Land M."/>
            <person name="Jeennor S."/>
            <person name="Laoteng K."/>
        </authorList>
    </citation>
    <scope>NUCLEOTIDE SEQUENCE [LARGE SCALE GENOMIC DNA]</scope>
    <source>
        <strain evidence="9 10">BCC7051</strain>
    </source>
</reference>
<keyword evidence="4 7" id="KW-1133">Transmembrane helix</keyword>
<dbReference type="PANTHER" id="PTHR23502:SF68">
    <property type="entry name" value="MULTIDRUG TRANSPORTER, PUTATIVE (AFU_ORTHOLOGUE AFUA_3G01120)-RELATED"/>
    <property type="match status" value="1"/>
</dbReference>
<feature type="transmembrane region" description="Helical" evidence="7">
    <location>
        <begin position="381"/>
        <end position="402"/>
    </location>
</feature>
<dbReference type="InterPro" id="IPR036259">
    <property type="entry name" value="MFS_trans_sf"/>
</dbReference>
<dbReference type="FunFam" id="1.20.1250.20:FF:000011">
    <property type="entry name" value="MFS multidrug transporter, putative"/>
    <property type="match status" value="1"/>
</dbReference>
<evidence type="ECO:0000313" key="10">
    <source>
        <dbReference type="Proteomes" id="UP000190312"/>
    </source>
</evidence>
<proteinExistence type="inferred from homology"/>
<comment type="caution">
    <text evidence="9">The sequence shown here is derived from an EMBL/GenBank/DDBJ whole genome shotgun (WGS) entry which is preliminary data.</text>
</comment>
<evidence type="ECO:0000256" key="1">
    <source>
        <dbReference type="ARBA" id="ARBA00004141"/>
    </source>
</evidence>
<dbReference type="VEuPathDB" id="FungiDB:AO090011000413"/>
<feature type="domain" description="Major facilitator superfamily (MFS) profile" evidence="8">
    <location>
        <begin position="46"/>
        <end position="475"/>
    </location>
</feature>
<feature type="transmembrane region" description="Helical" evidence="7">
    <location>
        <begin position="449"/>
        <end position="469"/>
    </location>
</feature>
<dbReference type="EMBL" id="MKZY01000007">
    <property type="protein sequence ID" value="OOO06876.1"/>
    <property type="molecule type" value="Genomic_DNA"/>
</dbReference>
<dbReference type="PROSITE" id="PS50850">
    <property type="entry name" value="MFS"/>
    <property type="match status" value="1"/>
</dbReference>
<keyword evidence="3 7" id="KW-0812">Transmembrane</keyword>
<feature type="transmembrane region" description="Helical" evidence="7">
    <location>
        <begin position="86"/>
        <end position="109"/>
    </location>
</feature>
<feature type="transmembrane region" description="Helical" evidence="7">
    <location>
        <begin position="116"/>
        <end position="137"/>
    </location>
</feature>
<feature type="transmembrane region" description="Helical" evidence="7">
    <location>
        <begin position="316"/>
        <end position="335"/>
    </location>
</feature>
<feature type="compositionally biased region" description="Basic and acidic residues" evidence="6">
    <location>
        <begin position="7"/>
        <end position="17"/>
    </location>
</feature>
<evidence type="ECO:0000256" key="5">
    <source>
        <dbReference type="ARBA" id="ARBA00023136"/>
    </source>
</evidence>
<dbReference type="GO" id="GO:0022857">
    <property type="term" value="F:transmembrane transporter activity"/>
    <property type="evidence" value="ECO:0007669"/>
    <property type="project" value="InterPro"/>
</dbReference>
<feature type="transmembrane region" description="Helical" evidence="7">
    <location>
        <begin position="271"/>
        <end position="296"/>
    </location>
</feature>
<evidence type="ECO:0000256" key="7">
    <source>
        <dbReference type="SAM" id="Phobius"/>
    </source>
</evidence>
<gene>
    <name evidence="9" type="ORF">OAory_01090790</name>
</gene>
<accession>A0A1S9DD75</accession>
<sequence>METPAGKADRPRDHDSEQSQDNVVSWEGEDDPTNPLNWSPLAKWVHVAIISIGTFTIAREKSPLASSIFAPGVVELAHEFHEENQLLTTIVVSIFVLGLAFGPLLAAPISEMYGRWICYTVFNILYTIFTVACGVSTNISMLIVFRFFAGVTGSAPLTIGGGTVADLFPMHQRGLALSFVTLGQAVAPAIGPVAGGFLTQNLGWRWVFWLLTIVNGTITICQILFTRETYAMTILNRRAKRLRKTTVHSSVTHRSVNFAIFFYSLVRPCKLLLLSPISLIVALCCAVIYGILYVLVTTFSPVFQDTYHFSIGISGLGYLGLGIGNLVGLWIFSMTSDRYMVAQANRFGSAKPEHRLPMMILSGPVIAAGLFWYGWSVQARIHWMMPIVGSGIVGLGNMFFFMPMVSYLVDSFPTYAASAIAANAVLRSIGGAVLPLAGQRMYDTLGFGWGNSILAFMALVFSPLLIAIYRYGEYIRTRWQVKL</sequence>
<dbReference type="OrthoDB" id="5296287at2759"/>
<evidence type="ECO:0000256" key="2">
    <source>
        <dbReference type="ARBA" id="ARBA00008335"/>
    </source>
</evidence>